<dbReference type="PANTHER" id="PTHR38788:SF3">
    <property type="entry name" value="CLR5 DOMAIN-CONTAINING PROTEIN"/>
    <property type="match status" value="1"/>
</dbReference>
<feature type="region of interest" description="Disordered" evidence="1">
    <location>
        <begin position="87"/>
        <end position="169"/>
    </location>
</feature>
<feature type="domain" description="Clr5" evidence="2">
    <location>
        <begin position="35"/>
        <end position="87"/>
    </location>
</feature>
<feature type="compositionally biased region" description="Low complexity" evidence="1">
    <location>
        <begin position="9"/>
        <end position="18"/>
    </location>
</feature>
<protein>
    <recommendedName>
        <fullName evidence="2">Clr5 domain-containing protein</fullName>
    </recommendedName>
</protein>
<name>A0AAE0J3M3_9PEZI</name>
<sequence>MAVLDSTDDSTSSSPGTSVQGGGGSSAGQAQYATAQDWDHYQQTITHLYMQENRTLRQVDAMMRQEYGFRATIKMYKTRIRKWNLRKNARHDDRESKRTQARQRVEGPVKKDPESASIISSTTSSHASSGSGLALGSAAAQRHKKARAGIQTKARRRKLADSGDAAATAAGNGVVARIPSPRPANLKPTVTISIPRILEDVDDEVRLPHEIIRLMRITIEGAAHAHSLSWATKPDQETYSQEVEAFRNGKKAFTACTQWYHKMRLAADMLQNKQKLAEATLLINALLSQLREFLNETIFGSVTALPYLVYGLFSANEEVGVLINNFITQLVKITLGAHHPLSLAWGRLNKLPPQQIRTTLATILRSSADFMSGPSGASGAKAVSCLPKQYDTPPETWGMWLLVEDADPATVKPEAVDETFLLYSTGYSIYCNWHIQNENWATARKALALVETWIAGFGDLKFAAASSMRAWHATAMAALARADGDIDGEKRYLMEAYWHTVDIHGLHHTETMAPLKSIVRFLERTGATEEAAVWKQAFDDAWYKMLDVECSKLEI</sequence>
<proteinExistence type="predicted"/>
<dbReference type="Pfam" id="PF14420">
    <property type="entry name" value="Clr5"/>
    <property type="match status" value="1"/>
</dbReference>
<comment type="caution">
    <text evidence="3">The sequence shown here is derived from an EMBL/GenBank/DDBJ whole genome shotgun (WGS) entry which is preliminary data.</text>
</comment>
<organism evidence="3 4">
    <name type="scientific">Cercophora scortea</name>
    <dbReference type="NCBI Taxonomy" id="314031"/>
    <lineage>
        <taxon>Eukaryota</taxon>
        <taxon>Fungi</taxon>
        <taxon>Dikarya</taxon>
        <taxon>Ascomycota</taxon>
        <taxon>Pezizomycotina</taxon>
        <taxon>Sordariomycetes</taxon>
        <taxon>Sordariomycetidae</taxon>
        <taxon>Sordariales</taxon>
        <taxon>Lasiosphaeriaceae</taxon>
        <taxon>Cercophora</taxon>
    </lineage>
</organism>
<dbReference type="EMBL" id="JAUEPO010000001">
    <property type="protein sequence ID" value="KAK3336326.1"/>
    <property type="molecule type" value="Genomic_DNA"/>
</dbReference>
<feature type="compositionally biased region" description="Basic and acidic residues" evidence="1">
    <location>
        <begin position="90"/>
        <end position="114"/>
    </location>
</feature>
<dbReference type="AlphaFoldDB" id="A0AAE0J3M3"/>
<evidence type="ECO:0000259" key="2">
    <source>
        <dbReference type="Pfam" id="PF14420"/>
    </source>
</evidence>
<reference evidence="3" key="1">
    <citation type="journal article" date="2023" name="Mol. Phylogenet. Evol.">
        <title>Genome-scale phylogeny and comparative genomics of the fungal order Sordariales.</title>
        <authorList>
            <person name="Hensen N."/>
            <person name="Bonometti L."/>
            <person name="Westerberg I."/>
            <person name="Brannstrom I.O."/>
            <person name="Guillou S."/>
            <person name="Cros-Aarteil S."/>
            <person name="Calhoun S."/>
            <person name="Haridas S."/>
            <person name="Kuo A."/>
            <person name="Mondo S."/>
            <person name="Pangilinan J."/>
            <person name="Riley R."/>
            <person name="LaButti K."/>
            <person name="Andreopoulos B."/>
            <person name="Lipzen A."/>
            <person name="Chen C."/>
            <person name="Yan M."/>
            <person name="Daum C."/>
            <person name="Ng V."/>
            <person name="Clum A."/>
            <person name="Steindorff A."/>
            <person name="Ohm R.A."/>
            <person name="Martin F."/>
            <person name="Silar P."/>
            <person name="Natvig D.O."/>
            <person name="Lalanne C."/>
            <person name="Gautier V."/>
            <person name="Ament-Velasquez S.L."/>
            <person name="Kruys A."/>
            <person name="Hutchinson M.I."/>
            <person name="Powell A.J."/>
            <person name="Barry K."/>
            <person name="Miller A.N."/>
            <person name="Grigoriev I.V."/>
            <person name="Debuchy R."/>
            <person name="Gladieux P."/>
            <person name="Hiltunen Thoren M."/>
            <person name="Johannesson H."/>
        </authorList>
    </citation>
    <scope>NUCLEOTIDE SEQUENCE</scope>
    <source>
        <strain evidence="3">SMH4131-1</strain>
    </source>
</reference>
<dbReference type="PANTHER" id="PTHR38788">
    <property type="entry name" value="CLR5 DOMAIN-CONTAINING PROTEIN"/>
    <property type="match status" value="1"/>
</dbReference>
<feature type="region of interest" description="Disordered" evidence="1">
    <location>
        <begin position="1"/>
        <end position="31"/>
    </location>
</feature>
<reference evidence="3" key="2">
    <citation type="submission" date="2023-06" db="EMBL/GenBank/DDBJ databases">
        <authorList>
            <consortium name="Lawrence Berkeley National Laboratory"/>
            <person name="Haridas S."/>
            <person name="Hensen N."/>
            <person name="Bonometti L."/>
            <person name="Westerberg I."/>
            <person name="Brannstrom I.O."/>
            <person name="Guillou S."/>
            <person name="Cros-Aarteil S."/>
            <person name="Calhoun S."/>
            <person name="Kuo A."/>
            <person name="Mondo S."/>
            <person name="Pangilinan J."/>
            <person name="Riley R."/>
            <person name="Labutti K."/>
            <person name="Andreopoulos B."/>
            <person name="Lipzen A."/>
            <person name="Chen C."/>
            <person name="Yanf M."/>
            <person name="Daum C."/>
            <person name="Ng V."/>
            <person name="Clum A."/>
            <person name="Steindorff A."/>
            <person name="Ohm R."/>
            <person name="Martin F."/>
            <person name="Silar P."/>
            <person name="Natvig D."/>
            <person name="Lalanne C."/>
            <person name="Gautier V."/>
            <person name="Ament-Velasquez S.L."/>
            <person name="Kruys A."/>
            <person name="Hutchinson M.I."/>
            <person name="Powell A.J."/>
            <person name="Barry K."/>
            <person name="Miller A.N."/>
            <person name="Grigoriev I.V."/>
            <person name="Debuchy R."/>
            <person name="Gladieux P."/>
            <person name="Thoren M.H."/>
            <person name="Johannesson H."/>
        </authorList>
    </citation>
    <scope>NUCLEOTIDE SEQUENCE</scope>
    <source>
        <strain evidence="3">SMH4131-1</strain>
    </source>
</reference>
<feature type="compositionally biased region" description="Basic residues" evidence="1">
    <location>
        <begin position="141"/>
        <end position="158"/>
    </location>
</feature>
<dbReference type="Proteomes" id="UP001286456">
    <property type="component" value="Unassembled WGS sequence"/>
</dbReference>
<accession>A0AAE0J3M3</accession>
<evidence type="ECO:0000313" key="4">
    <source>
        <dbReference type="Proteomes" id="UP001286456"/>
    </source>
</evidence>
<evidence type="ECO:0000313" key="3">
    <source>
        <dbReference type="EMBL" id="KAK3336326.1"/>
    </source>
</evidence>
<feature type="compositionally biased region" description="Low complexity" evidence="1">
    <location>
        <begin position="115"/>
        <end position="140"/>
    </location>
</feature>
<keyword evidence="4" id="KW-1185">Reference proteome</keyword>
<dbReference type="InterPro" id="IPR025676">
    <property type="entry name" value="Clr5_dom"/>
</dbReference>
<evidence type="ECO:0000256" key="1">
    <source>
        <dbReference type="SAM" id="MobiDB-lite"/>
    </source>
</evidence>
<gene>
    <name evidence="3" type="ORF">B0T19DRAFT_35621</name>
</gene>